<gene>
    <name evidence="3" type="ORF">FDK22_13810</name>
</gene>
<dbReference type="Gene3D" id="3.40.50.12370">
    <property type="match status" value="1"/>
</dbReference>
<keyword evidence="4" id="KW-1185">Reference proteome</keyword>
<dbReference type="RefSeq" id="WP_138153566.1">
    <property type="nucleotide sequence ID" value="NZ_CBDDKQ010000004.1"/>
</dbReference>
<dbReference type="PANTHER" id="PTHR46268">
    <property type="entry name" value="STRESS RESPONSE PROTEIN NHAX"/>
    <property type="match status" value="1"/>
</dbReference>
<comment type="similarity">
    <text evidence="1">Belongs to the universal stress protein A family.</text>
</comment>
<name>A0A5R8XYN3_9BACT</name>
<protein>
    <submittedName>
        <fullName evidence="3">Universal stress protein</fullName>
    </submittedName>
</protein>
<dbReference type="OrthoDB" id="5393836at2"/>
<accession>A0A5R8XYN3</accession>
<evidence type="ECO:0000313" key="4">
    <source>
        <dbReference type="Proteomes" id="UP000308901"/>
    </source>
</evidence>
<comment type="caution">
    <text evidence="3">The sequence shown here is derived from an EMBL/GenBank/DDBJ whole genome shotgun (WGS) entry which is preliminary data.</text>
</comment>
<dbReference type="InterPro" id="IPR006015">
    <property type="entry name" value="Universal_stress_UspA"/>
</dbReference>
<dbReference type="CDD" id="cd00293">
    <property type="entry name" value="USP-like"/>
    <property type="match status" value="1"/>
</dbReference>
<dbReference type="Pfam" id="PF00582">
    <property type="entry name" value="Usp"/>
    <property type="match status" value="1"/>
</dbReference>
<dbReference type="SUPFAM" id="SSF52402">
    <property type="entry name" value="Adenine nucleotide alpha hydrolases-like"/>
    <property type="match status" value="2"/>
</dbReference>
<evidence type="ECO:0000256" key="1">
    <source>
        <dbReference type="ARBA" id="ARBA00008791"/>
    </source>
</evidence>
<dbReference type="Proteomes" id="UP000308901">
    <property type="component" value="Unassembled WGS sequence"/>
</dbReference>
<reference evidence="3 4" key="1">
    <citation type="submission" date="2019-05" db="EMBL/GenBank/DDBJ databases">
        <title>Arcobacter sp. nov., isolated from sea sediment.</title>
        <authorList>
            <person name="Kim W."/>
        </authorList>
    </citation>
    <scope>NUCLEOTIDE SEQUENCE [LARGE SCALE GENOMIC DNA]</scope>
    <source>
        <strain evidence="3 4">CAU 1517</strain>
    </source>
</reference>
<dbReference type="PRINTS" id="PR01438">
    <property type="entry name" value="UNVRSLSTRESS"/>
</dbReference>
<evidence type="ECO:0000313" key="3">
    <source>
        <dbReference type="EMBL" id="TLP36336.1"/>
    </source>
</evidence>
<dbReference type="EMBL" id="VANU01000006">
    <property type="protein sequence ID" value="TLP36336.1"/>
    <property type="molecule type" value="Genomic_DNA"/>
</dbReference>
<dbReference type="PANTHER" id="PTHR46268:SF15">
    <property type="entry name" value="UNIVERSAL STRESS PROTEIN HP_0031"/>
    <property type="match status" value="1"/>
</dbReference>
<evidence type="ECO:0000259" key="2">
    <source>
        <dbReference type="Pfam" id="PF00582"/>
    </source>
</evidence>
<organism evidence="3 4">
    <name type="scientific">Arcobacter arenosus</name>
    <dbReference type="NCBI Taxonomy" id="2576037"/>
    <lineage>
        <taxon>Bacteria</taxon>
        <taxon>Pseudomonadati</taxon>
        <taxon>Campylobacterota</taxon>
        <taxon>Epsilonproteobacteria</taxon>
        <taxon>Campylobacterales</taxon>
        <taxon>Arcobacteraceae</taxon>
        <taxon>Arcobacter</taxon>
    </lineage>
</organism>
<sequence length="282" mass="31493">MEYKKIFFPIGGGEELKERIHGALLIGKYFNCHLEILKSQAKPSQIIKMDGGIPSNVLSELNAIASRRLTEDLIETQNIFKDEAKKIGNKVSKKAIENVATAEVILGEGYRSKIIEQESKYCDLVLAASPHNGRITATFEAIVTKSGKPVLMFPRVMKTFKTDKILIGWNNSPEASKALSHSIDILKKAKEIKLIYSKEYISTKEDIIKIQSYLRVHGVEITFEEVKTTKVPGQALLNYAIEGNYDLIVAGAFGHRGLKELMLGGTTKYILEHTDIPIFMAH</sequence>
<dbReference type="AlphaFoldDB" id="A0A5R8XYN3"/>
<proteinExistence type="inferred from homology"/>
<dbReference type="InterPro" id="IPR006016">
    <property type="entry name" value="UspA"/>
</dbReference>
<feature type="domain" description="UspA" evidence="2">
    <location>
        <begin position="215"/>
        <end position="280"/>
    </location>
</feature>